<dbReference type="AlphaFoldDB" id="A0A5B9PFF9"/>
<accession>A0A5B9PFF9</accession>
<dbReference type="Proteomes" id="UP000322214">
    <property type="component" value="Chromosome"/>
</dbReference>
<reference evidence="2 3" key="1">
    <citation type="submission" date="2019-08" db="EMBL/GenBank/DDBJ databases">
        <title>Deep-cultivation of Planctomycetes and their phenomic and genomic characterization uncovers novel biology.</title>
        <authorList>
            <person name="Wiegand S."/>
            <person name="Jogler M."/>
            <person name="Boedeker C."/>
            <person name="Pinto D."/>
            <person name="Vollmers J."/>
            <person name="Rivas-Marin E."/>
            <person name="Kohn T."/>
            <person name="Peeters S.H."/>
            <person name="Heuer A."/>
            <person name="Rast P."/>
            <person name="Oberbeckmann S."/>
            <person name="Bunk B."/>
            <person name="Jeske O."/>
            <person name="Meyerdierks A."/>
            <person name="Storesund J.E."/>
            <person name="Kallscheuer N."/>
            <person name="Luecker S."/>
            <person name="Lage O.M."/>
            <person name="Pohl T."/>
            <person name="Merkel B.J."/>
            <person name="Hornburger P."/>
            <person name="Mueller R.-W."/>
            <person name="Bruemmer F."/>
            <person name="Labrenz M."/>
            <person name="Spormann A.M."/>
            <person name="Op den Camp H."/>
            <person name="Overmann J."/>
            <person name="Amann R."/>
            <person name="Jetten M.S.M."/>
            <person name="Mascher T."/>
            <person name="Medema M.H."/>
            <person name="Devos D.P."/>
            <person name="Kaster A.-K."/>
            <person name="Ovreas L."/>
            <person name="Rohde M."/>
            <person name="Galperin M.Y."/>
            <person name="Jogler C."/>
        </authorList>
    </citation>
    <scope>NUCLEOTIDE SEQUENCE [LARGE SCALE GENOMIC DNA]</scope>
    <source>
        <strain evidence="2 3">FC18</strain>
    </source>
</reference>
<keyword evidence="1" id="KW-0812">Transmembrane</keyword>
<dbReference type="EMBL" id="CP042912">
    <property type="protein sequence ID" value="QEG21701.1"/>
    <property type="molecule type" value="Genomic_DNA"/>
</dbReference>
<proteinExistence type="predicted"/>
<dbReference type="STRING" id="980251.GCA_001642875_03161"/>
<keyword evidence="1" id="KW-1133">Transmembrane helix</keyword>
<evidence type="ECO:0000256" key="1">
    <source>
        <dbReference type="SAM" id="Phobius"/>
    </source>
</evidence>
<sequence>MLLRRSFFCIIPLSLFCAGLMLSMRWWIADADLRQTVNYFIVAAWWIPFSIFLGTGKSCCKSSGEKTVV</sequence>
<gene>
    <name evidence="2" type="ORF">MFFC18_15600</name>
</gene>
<organism evidence="2 3">
    <name type="scientific">Mariniblastus fucicola</name>
    <dbReference type="NCBI Taxonomy" id="980251"/>
    <lineage>
        <taxon>Bacteria</taxon>
        <taxon>Pseudomonadati</taxon>
        <taxon>Planctomycetota</taxon>
        <taxon>Planctomycetia</taxon>
        <taxon>Pirellulales</taxon>
        <taxon>Pirellulaceae</taxon>
        <taxon>Mariniblastus</taxon>
    </lineage>
</organism>
<keyword evidence="1" id="KW-0472">Membrane</keyword>
<feature type="transmembrane region" description="Helical" evidence="1">
    <location>
        <begin position="39"/>
        <end position="56"/>
    </location>
</feature>
<evidence type="ECO:0000313" key="3">
    <source>
        <dbReference type="Proteomes" id="UP000322214"/>
    </source>
</evidence>
<protein>
    <submittedName>
        <fullName evidence="2">Uncharacterized protein</fullName>
    </submittedName>
</protein>
<name>A0A5B9PFF9_9BACT</name>
<dbReference type="KEGG" id="mff:MFFC18_15600"/>
<feature type="transmembrane region" description="Helical" evidence="1">
    <location>
        <begin position="7"/>
        <end position="27"/>
    </location>
</feature>
<evidence type="ECO:0000313" key="2">
    <source>
        <dbReference type="EMBL" id="QEG21701.1"/>
    </source>
</evidence>
<keyword evidence="3" id="KW-1185">Reference proteome</keyword>
<dbReference type="RefSeq" id="WP_157665196.1">
    <property type="nucleotide sequence ID" value="NZ_CP042912.1"/>
</dbReference>